<name>X1FTE7_9ZZZZ</name>
<evidence type="ECO:0000313" key="1">
    <source>
        <dbReference type="EMBL" id="GAH24018.1"/>
    </source>
</evidence>
<dbReference type="EMBL" id="BARU01002087">
    <property type="protein sequence ID" value="GAH24018.1"/>
    <property type="molecule type" value="Genomic_DNA"/>
</dbReference>
<sequence>MYKLLIRKIFGTKNKRDLKKLQPYAAAINELEPQIQKLS</sequence>
<evidence type="ECO:0008006" key="2">
    <source>
        <dbReference type="Google" id="ProtNLM"/>
    </source>
</evidence>
<dbReference type="AlphaFoldDB" id="X1FTE7"/>
<reference evidence="1" key="1">
    <citation type="journal article" date="2014" name="Front. Microbiol.">
        <title>High frequency of phylogenetically diverse reductive dehalogenase-homologous genes in deep subseafloor sedimentary metagenomes.</title>
        <authorList>
            <person name="Kawai M."/>
            <person name="Futagami T."/>
            <person name="Toyoda A."/>
            <person name="Takaki Y."/>
            <person name="Nishi S."/>
            <person name="Hori S."/>
            <person name="Arai W."/>
            <person name="Tsubouchi T."/>
            <person name="Morono Y."/>
            <person name="Uchiyama I."/>
            <person name="Ito T."/>
            <person name="Fujiyama A."/>
            <person name="Inagaki F."/>
            <person name="Takami H."/>
        </authorList>
    </citation>
    <scope>NUCLEOTIDE SEQUENCE</scope>
    <source>
        <strain evidence="1">Expedition CK06-06</strain>
    </source>
</reference>
<dbReference type="InterPro" id="IPR027417">
    <property type="entry name" value="P-loop_NTPase"/>
</dbReference>
<feature type="non-terminal residue" evidence="1">
    <location>
        <position position="39"/>
    </location>
</feature>
<accession>X1FTE7</accession>
<protein>
    <recommendedName>
        <fullName evidence="2">SecA DEAD-like N-terminal domain-containing protein</fullName>
    </recommendedName>
</protein>
<dbReference type="Gene3D" id="3.40.50.300">
    <property type="entry name" value="P-loop containing nucleotide triphosphate hydrolases"/>
    <property type="match status" value="1"/>
</dbReference>
<comment type="caution">
    <text evidence="1">The sequence shown here is derived from an EMBL/GenBank/DDBJ whole genome shotgun (WGS) entry which is preliminary data.</text>
</comment>
<proteinExistence type="predicted"/>
<organism evidence="1">
    <name type="scientific">marine sediment metagenome</name>
    <dbReference type="NCBI Taxonomy" id="412755"/>
    <lineage>
        <taxon>unclassified sequences</taxon>
        <taxon>metagenomes</taxon>
        <taxon>ecological metagenomes</taxon>
    </lineage>
</organism>
<gene>
    <name evidence="1" type="ORF">S03H2_05086</name>
</gene>